<accession>A0ACC2BBA4</accession>
<protein>
    <submittedName>
        <fullName evidence="1">Uncharacterized protein</fullName>
    </submittedName>
</protein>
<sequence length="168" mass="18940">MEGLRLGLWMRYWAGFRLAPFVPTPFHVAHRMLDLASVKPSDFVMDLGCGDGRLLITAAKKYGAKGFGVELDPHLFREAQKAIRREGLCHMISVQLQDALQVDLTRATVVTLYLSEKGNDQLLPKLQCELGNGARVVSFCWPFSKLDPSLVKRVDGINLYLYEMLNDK</sequence>
<name>A0ACC2BBA4_DIPCM</name>
<evidence type="ECO:0000313" key="1">
    <source>
        <dbReference type="EMBL" id="KAJ7526689.1"/>
    </source>
</evidence>
<organism evidence="1 2">
    <name type="scientific">Diphasiastrum complanatum</name>
    <name type="common">Issler's clubmoss</name>
    <name type="synonym">Lycopodium complanatum</name>
    <dbReference type="NCBI Taxonomy" id="34168"/>
    <lineage>
        <taxon>Eukaryota</taxon>
        <taxon>Viridiplantae</taxon>
        <taxon>Streptophyta</taxon>
        <taxon>Embryophyta</taxon>
        <taxon>Tracheophyta</taxon>
        <taxon>Lycopodiopsida</taxon>
        <taxon>Lycopodiales</taxon>
        <taxon>Lycopodiaceae</taxon>
        <taxon>Lycopodioideae</taxon>
        <taxon>Diphasiastrum</taxon>
    </lineage>
</organism>
<gene>
    <name evidence="1" type="ORF">O6H91_16G018600</name>
</gene>
<keyword evidence="2" id="KW-1185">Reference proteome</keyword>
<dbReference type="Proteomes" id="UP001162992">
    <property type="component" value="Chromosome 16"/>
</dbReference>
<evidence type="ECO:0000313" key="2">
    <source>
        <dbReference type="Proteomes" id="UP001162992"/>
    </source>
</evidence>
<proteinExistence type="predicted"/>
<comment type="caution">
    <text evidence="1">The sequence shown here is derived from an EMBL/GenBank/DDBJ whole genome shotgun (WGS) entry which is preliminary data.</text>
</comment>
<dbReference type="EMBL" id="CM055107">
    <property type="protein sequence ID" value="KAJ7526689.1"/>
    <property type="molecule type" value="Genomic_DNA"/>
</dbReference>
<reference evidence="2" key="1">
    <citation type="journal article" date="2024" name="Proc. Natl. Acad. Sci. U.S.A.">
        <title>Extraordinary preservation of gene collinearity over three hundred million years revealed in homosporous lycophytes.</title>
        <authorList>
            <person name="Li C."/>
            <person name="Wickell D."/>
            <person name="Kuo L.Y."/>
            <person name="Chen X."/>
            <person name="Nie B."/>
            <person name="Liao X."/>
            <person name="Peng D."/>
            <person name="Ji J."/>
            <person name="Jenkins J."/>
            <person name="Williams M."/>
            <person name="Shu S."/>
            <person name="Plott C."/>
            <person name="Barry K."/>
            <person name="Rajasekar S."/>
            <person name="Grimwood J."/>
            <person name="Han X."/>
            <person name="Sun S."/>
            <person name="Hou Z."/>
            <person name="He W."/>
            <person name="Dai G."/>
            <person name="Sun C."/>
            <person name="Schmutz J."/>
            <person name="Leebens-Mack J.H."/>
            <person name="Li F.W."/>
            <person name="Wang L."/>
        </authorList>
    </citation>
    <scope>NUCLEOTIDE SEQUENCE [LARGE SCALE GENOMIC DNA]</scope>
    <source>
        <strain evidence="2">cv. PW_Plant_1</strain>
    </source>
</reference>